<proteinExistence type="predicted"/>
<sequence>MIISEAEELFGARDTSFSINEVILYHNKTPRVVVATELNNLCIVYLSDGSQKRWDCFMYEMAHESVHLLNPQKISASYLEEGVAVWFSMMMCKKYSYVCNKPTGKYRQAYELLLKISDDVPSVVRIIREKFPNLTDLNADDLQTTFPSLTRLDAKRLVRRMEY</sequence>
<evidence type="ECO:0000313" key="1">
    <source>
        <dbReference type="EMBL" id="PUX22056.1"/>
    </source>
</evidence>
<gene>
    <name evidence="1" type="ORF">BS411_11065</name>
</gene>
<name>A0A2T7B4X2_9ENTR</name>
<dbReference type="EMBL" id="MSAG01000017">
    <property type="protein sequence ID" value="PUX22056.1"/>
    <property type="molecule type" value="Genomic_DNA"/>
</dbReference>
<protein>
    <submittedName>
        <fullName evidence="1">Uncharacterized protein</fullName>
    </submittedName>
</protein>
<accession>A0A2T7B4X2</accession>
<comment type="caution">
    <text evidence="1">The sequence shown here is derived from an EMBL/GenBank/DDBJ whole genome shotgun (WGS) entry which is preliminary data.</text>
</comment>
<reference evidence="1" key="1">
    <citation type="submission" date="2016-12" db="EMBL/GenBank/DDBJ databases">
        <title>Analysis of the Molecular Diversity Among Cronobacter Species Isolated from Filth Flies Using a Pan Genomic DNA Microarray.</title>
        <authorList>
            <person name="Pava-Ripoll M."/>
            <person name="Tall B."/>
            <person name="Farber J."/>
            <person name="Fanning S."/>
            <person name="Lehner A."/>
            <person name="Stephan R."/>
            <person name="Pagotto F."/>
            <person name="Iverson C."/>
            <person name="Ziobro G."/>
            <person name="Miller A."/>
            <person name="Pearson R."/>
            <person name="Yan Q."/>
            <person name="Kim M."/>
            <person name="Jeong S."/>
            <person name="Park J."/>
            <person name="Jun S."/>
            <person name="Choi H."/>
            <person name="Chung T."/>
            <person name="Yoo Y."/>
            <person name="Park E."/>
            <person name="Hwang S."/>
            <person name="Lee B."/>
            <person name="Sathyamoorthy V."/>
            <person name="Carter L."/>
            <person name="Mammel M."/>
            <person name="Jackson S."/>
            <person name="Kothary M."/>
            <person name="Patel I."/>
            <person name="Grim C."/>
            <person name="Gopinath G."/>
            <person name="Gangiredla J."/>
            <person name="Chase H."/>
        </authorList>
    </citation>
    <scope>NUCLEOTIDE SEQUENCE [LARGE SCALE GENOMIC DNA]</scope>
    <source>
        <strain evidence="1">MOD1-Sh41s</strain>
    </source>
</reference>
<dbReference type="AlphaFoldDB" id="A0A2T7B4X2"/>
<organism evidence="1">
    <name type="scientific">Cronobacter turicensis</name>
    <dbReference type="NCBI Taxonomy" id="413502"/>
    <lineage>
        <taxon>Bacteria</taxon>
        <taxon>Pseudomonadati</taxon>
        <taxon>Pseudomonadota</taxon>
        <taxon>Gammaproteobacteria</taxon>
        <taxon>Enterobacterales</taxon>
        <taxon>Enterobacteriaceae</taxon>
        <taxon>Cronobacter</taxon>
    </lineage>
</organism>